<keyword evidence="3" id="KW-1185">Reference proteome</keyword>
<dbReference type="Pfam" id="PF09956">
    <property type="entry name" value="Phage_cement_2"/>
    <property type="match status" value="1"/>
</dbReference>
<dbReference type="EMBL" id="CP014223">
    <property type="protein sequence ID" value="AMJ40981.1"/>
    <property type="molecule type" value="Genomic_DNA"/>
</dbReference>
<protein>
    <submittedName>
        <fullName evidence="2">Predicted phage recombinase, RecA/RadA family</fullName>
    </submittedName>
</protein>
<evidence type="ECO:0000313" key="4">
    <source>
        <dbReference type="Proteomes" id="UP000184204"/>
    </source>
</evidence>
<proteinExistence type="predicted"/>
<dbReference type="InterPro" id="IPR011231">
    <property type="entry name" value="Phage_VT1-Sakai_H0018"/>
</dbReference>
<reference evidence="1 3" key="1">
    <citation type="journal article" date="2016" name="Genome Announc.">
        <title>Complete Genome Sequence of the Amino Acid-Fermenting Clostridium propionicum X2 (DSM 1682).</title>
        <authorList>
            <person name="Poehlein A."/>
            <person name="Schlien K."/>
            <person name="Chowdhury N.P."/>
            <person name="Gottschalk G."/>
            <person name="Buckel W."/>
            <person name="Daniel R."/>
        </authorList>
    </citation>
    <scope>NUCLEOTIDE SEQUENCE [LARGE SCALE GENOMIC DNA]</scope>
    <source>
        <strain evidence="1 3">X2</strain>
    </source>
</reference>
<dbReference type="PIRSF" id="PIRSF030771">
    <property type="entry name" value="UCP030771"/>
    <property type="match status" value="1"/>
</dbReference>
<evidence type="ECO:0000313" key="2">
    <source>
        <dbReference type="EMBL" id="SHE60376.1"/>
    </source>
</evidence>
<dbReference type="EMBL" id="FQUA01000004">
    <property type="protein sequence ID" value="SHE60376.1"/>
    <property type="molecule type" value="Genomic_DNA"/>
</dbReference>
<reference evidence="4" key="3">
    <citation type="submission" date="2016-11" db="EMBL/GenBank/DDBJ databases">
        <authorList>
            <person name="Jaros S."/>
            <person name="Januszkiewicz K."/>
            <person name="Wedrychowicz H."/>
        </authorList>
    </citation>
    <scope>NUCLEOTIDE SEQUENCE [LARGE SCALE GENOMIC DNA]</scope>
    <source>
        <strain evidence="4">DSM 1682</strain>
    </source>
</reference>
<sequence>MAKATYVQEGNSLDYRNVGSEKIEAGDIISLTTRVGVAGTDMEVGSLGSVAVTGVFSMPKATGAIALGALVYFNTTQGKITTTNTDVPAGFAIATATSSDATVLVKLLG</sequence>
<dbReference type="RefSeq" id="WP_066049449.1">
    <property type="nucleotide sequence ID" value="NZ_CP014223.1"/>
</dbReference>
<organism evidence="2 4">
    <name type="scientific">Anaerotignum propionicum DSM 1682</name>
    <dbReference type="NCBI Taxonomy" id="991789"/>
    <lineage>
        <taxon>Bacteria</taxon>
        <taxon>Bacillati</taxon>
        <taxon>Bacillota</taxon>
        <taxon>Clostridia</taxon>
        <taxon>Lachnospirales</taxon>
        <taxon>Anaerotignaceae</taxon>
        <taxon>Anaerotignum</taxon>
    </lineage>
</organism>
<evidence type="ECO:0000313" key="3">
    <source>
        <dbReference type="Proteomes" id="UP000068026"/>
    </source>
</evidence>
<dbReference type="KEGG" id="cpro:CPRO_13880"/>
<dbReference type="Proteomes" id="UP000068026">
    <property type="component" value="Chromosome"/>
</dbReference>
<dbReference type="AlphaFoldDB" id="A0A0X1U7S1"/>
<accession>A0A0X1U7S1</accession>
<evidence type="ECO:0000313" key="1">
    <source>
        <dbReference type="EMBL" id="AMJ40981.1"/>
    </source>
</evidence>
<name>A0A0X1U7S1_ANAPI</name>
<reference evidence="3" key="2">
    <citation type="submission" date="2016-01" db="EMBL/GenBank/DDBJ databases">
        <authorList>
            <person name="Poehlein A."/>
            <person name="Schlien K."/>
            <person name="Gottschalk G."/>
            <person name="Buckel W."/>
            <person name="Daniel R."/>
        </authorList>
    </citation>
    <scope>NUCLEOTIDE SEQUENCE [LARGE SCALE GENOMIC DNA]</scope>
    <source>
        <strain evidence="3">X2</strain>
    </source>
</reference>
<reference evidence="2" key="4">
    <citation type="submission" date="2016-11" db="EMBL/GenBank/DDBJ databases">
        <authorList>
            <person name="Varghese N."/>
            <person name="Submissions S."/>
        </authorList>
    </citation>
    <scope>NUCLEOTIDE SEQUENCE</scope>
    <source>
        <strain evidence="2">DSM 1682</strain>
    </source>
</reference>
<dbReference type="Proteomes" id="UP000184204">
    <property type="component" value="Unassembled WGS sequence"/>
</dbReference>
<gene>
    <name evidence="1" type="ORF">CPRO_13880</name>
    <name evidence="2" type="ORF">SAMN02745151_01199</name>
</gene>
<dbReference type="OrthoDB" id="1682205at2"/>